<dbReference type="InterPro" id="IPR057972">
    <property type="entry name" value="Terminase_7"/>
</dbReference>
<evidence type="ECO:0000256" key="1">
    <source>
        <dbReference type="SAM" id="MobiDB-lite"/>
    </source>
</evidence>
<feature type="region of interest" description="Disordered" evidence="1">
    <location>
        <begin position="117"/>
        <end position="146"/>
    </location>
</feature>
<evidence type="ECO:0000313" key="2">
    <source>
        <dbReference type="EMBL" id="CAB4539880.1"/>
    </source>
</evidence>
<feature type="region of interest" description="Disordered" evidence="1">
    <location>
        <begin position="1"/>
        <end position="42"/>
    </location>
</feature>
<dbReference type="AlphaFoldDB" id="A0A6J6BL69"/>
<dbReference type="EMBL" id="CAEZSR010000004">
    <property type="protein sequence ID" value="CAB4539880.1"/>
    <property type="molecule type" value="Genomic_DNA"/>
</dbReference>
<protein>
    <submittedName>
        <fullName evidence="2">Unannotated protein</fullName>
    </submittedName>
</protein>
<organism evidence="2">
    <name type="scientific">freshwater metagenome</name>
    <dbReference type="NCBI Taxonomy" id="449393"/>
    <lineage>
        <taxon>unclassified sequences</taxon>
        <taxon>metagenomes</taxon>
        <taxon>ecological metagenomes</taxon>
    </lineage>
</organism>
<reference evidence="2" key="1">
    <citation type="submission" date="2020-05" db="EMBL/GenBank/DDBJ databases">
        <authorList>
            <person name="Chiriac C."/>
            <person name="Salcher M."/>
            <person name="Ghai R."/>
            <person name="Kavagutti S V."/>
        </authorList>
    </citation>
    <scope>NUCLEOTIDE SEQUENCE</scope>
</reference>
<proteinExistence type="predicted"/>
<accession>A0A6J6BL69</accession>
<dbReference type="Pfam" id="PF25673">
    <property type="entry name" value="Terminase_7"/>
    <property type="match status" value="1"/>
</dbReference>
<sequence length="146" mass="16145">MPGPLPKPAHARVRNVPPAIAETALPAEGRQGPPPPLPPLKDWHPRTVEAWAAWWATPQALLWDQDGKTMHRWALLYDVLVTDPVAPPSVHAQLLQVEDRHGMSPQAMAKLRWAVRASEPEPPVEVPKAKTDRRKRVLEAVSDASA</sequence>
<gene>
    <name evidence="2" type="ORF">UFOPK1493_00209</name>
</gene>
<name>A0A6J6BL69_9ZZZZ</name>